<reference evidence="9 10" key="1">
    <citation type="submission" date="2017-05" db="EMBL/GenBank/DDBJ databases">
        <authorList>
            <person name="Varghese N."/>
            <person name="Submissions S."/>
        </authorList>
    </citation>
    <scope>NUCLEOTIDE SEQUENCE [LARGE SCALE GENOMIC DNA]</scope>
    <source>
        <strain evidence="9 10">DSM 21985</strain>
    </source>
</reference>
<dbReference type="Proteomes" id="UP000317557">
    <property type="component" value="Unassembled WGS sequence"/>
</dbReference>
<keyword evidence="3" id="KW-0285">Flavoprotein</keyword>
<evidence type="ECO:0000256" key="4">
    <source>
        <dbReference type="ARBA" id="ARBA00022798"/>
    </source>
</evidence>
<dbReference type="AlphaFoldDB" id="A0A521CNJ7"/>
<feature type="domain" description="Alpha-glycerophosphate oxidase C-terminal" evidence="8">
    <location>
        <begin position="416"/>
        <end position="500"/>
    </location>
</feature>
<dbReference type="InterPro" id="IPR031656">
    <property type="entry name" value="DAO_C"/>
</dbReference>
<dbReference type="Pfam" id="PF01266">
    <property type="entry name" value="DAO"/>
    <property type="match status" value="1"/>
</dbReference>
<dbReference type="InterPro" id="IPR000447">
    <property type="entry name" value="G3P_DH_FAD-dep"/>
</dbReference>
<dbReference type="EMBL" id="FXTP01000006">
    <property type="protein sequence ID" value="SMO60968.1"/>
    <property type="molecule type" value="Genomic_DNA"/>
</dbReference>
<name>A0A521CNJ7_9BACT</name>
<dbReference type="Gene3D" id="3.50.50.60">
    <property type="entry name" value="FAD/NAD(P)-binding domain"/>
    <property type="match status" value="1"/>
</dbReference>
<evidence type="ECO:0000256" key="1">
    <source>
        <dbReference type="ARBA" id="ARBA00001974"/>
    </source>
</evidence>
<dbReference type="PRINTS" id="PR01001">
    <property type="entry name" value="FADG3PDH"/>
</dbReference>
<proteinExistence type="inferred from homology"/>
<dbReference type="SUPFAM" id="SSF51905">
    <property type="entry name" value="FAD/NAD(P)-binding domain"/>
    <property type="match status" value="1"/>
</dbReference>
<dbReference type="PROSITE" id="PS00978">
    <property type="entry name" value="FAD_G3PDH_2"/>
    <property type="match status" value="1"/>
</dbReference>
<evidence type="ECO:0000256" key="6">
    <source>
        <dbReference type="ARBA" id="ARBA00023002"/>
    </source>
</evidence>
<evidence type="ECO:0000259" key="8">
    <source>
        <dbReference type="Pfam" id="PF16901"/>
    </source>
</evidence>
<evidence type="ECO:0000313" key="9">
    <source>
        <dbReference type="EMBL" id="SMO60968.1"/>
    </source>
</evidence>
<organism evidence="9 10">
    <name type="scientific">Gracilimonas mengyeensis</name>
    <dbReference type="NCBI Taxonomy" id="1302730"/>
    <lineage>
        <taxon>Bacteria</taxon>
        <taxon>Pseudomonadati</taxon>
        <taxon>Balneolota</taxon>
        <taxon>Balneolia</taxon>
        <taxon>Balneolales</taxon>
        <taxon>Balneolaceae</taxon>
        <taxon>Gracilimonas</taxon>
    </lineage>
</organism>
<keyword evidence="10" id="KW-1185">Reference proteome</keyword>
<dbReference type="PANTHER" id="PTHR11985">
    <property type="entry name" value="GLYCEROL-3-PHOSPHATE DEHYDROGENASE"/>
    <property type="match status" value="1"/>
</dbReference>
<dbReference type="InterPro" id="IPR036188">
    <property type="entry name" value="FAD/NAD-bd_sf"/>
</dbReference>
<dbReference type="Gene3D" id="3.30.9.10">
    <property type="entry name" value="D-Amino Acid Oxidase, subunit A, domain 2"/>
    <property type="match status" value="1"/>
</dbReference>
<evidence type="ECO:0000259" key="7">
    <source>
        <dbReference type="Pfam" id="PF01266"/>
    </source>
</evidence>
<protein>
    <submittedName>
        <fullName evidence="9">Glycerol-3-phosphate dehydrogenase</fullName>
    </submittedName>
</protein>
<keyword evidence="6" id="KW-0560">Oxidoreductase</keyword>
<dbReference type="Gene3D" id="1.10.8.870">
    <property type="entry name" value="Alpha-glycerophosphate oxidase, cap domain"/>
    <property type="match status" value="1"/>
</dbReference>
<evidence type="ECO:0000256" key="5">
    <source>
        <dbReference type="ARBA" id="ARBA00022827"/>
    </source>
</evidence>
<comment type="cofactor">
    <cofactor evidence="1">
        <name>FAD</name>
        <dbReference type="ChEBI" id="CHEBI:57692"/>
    </cofactor>
</comment>
<dbReference type="PANTHER" id="PTHR11985:SF35">
    <property type="entry name" value="ANAEROBIC GLYCEROL-3-PHOSPHATE DEHYDROGENASE SUBUNIT A"/>
    <property type="match status" value="1"/>
</dbReference>
<keyword evidence="4" id="KW-0319">Glycerol metabolism</keyword>
<keyword evidence="5" id="KW-0274">FAD</keyword>
<dbReference type="RefSeq" id="WP_142454060.1">
    <property type="nucleotide sequence ID" value="NZ_FXTP01000006.1"/>
</dbReference>
<dbReference type="InterPro" id="IPR006076">
    <property type="entry name" value="FAD-dep_OxRdtase"/>
</dbReference>
<evidence type="ECO:0000256" key="2">
    <source>
        <dbReference type="ARBA" id="ARBA00007330"/>
    </source>
</evidence>
<accession>A0A521CNJ7</accession>
<sequence length="520" mass="58165">MNRSEFLEQVENFNDYWDVVVIGGGATGLGVGVDAASRGYKTLLLEMHDFAKGTSSRSTKLVHGGVRYLQQGDVSLVIEALHERGLLIQNAPHLVSHQSFIVPSYEWWNGPFYGVGLKVYDALAGKLGINKSKNLSKKETLEKIPTLESKDLRGGVIYYDGQFDDSRLSVNLAQTIHDQGGVPLNYMKVTGLSKNNNGLIDGVKARDMLNGKSHEINARVVINATGIFTDEILDMDEADHERLIQCAQGIHLVLDKEFLPGESAIMVPHTDDGRVLFAVPWHNKVIVGTTDTPIEKPTLEPVAQEEEIDFVLRHAAQYLTKNPTRKDVKSVFAGLRPLVKPPESSKTSEISRSHHLQVSESGLVTITGGKWTTYRKMAEDTMDRAAMVAGLEVEECPTKELRIHGWLKNVDRDDHLYVYGSDRVALKHLLDEQPELAEKIHPDLPYLKGEVIWAVRNEMAQTIEDFLARRTRALLLDAKASIEMAEEVGRLMAQEFGKDESWVQQEVKEYKQVAKNYMIG</sequence>
<feature type="domain" description="FAD dependent oxidoreductase" evidence="7">
    <location>
        <begin position="18"/>
        <end position="374"/>
    </location>
</feature>
<dbReference type="GO" id="GO:0046168">
    <property type="term" value="P:glycerol-3-phosphate catabolic process"/>
    <property type="evidence" value="ECO:0007669"/>
    <property type="project" value="TreeGrafter"/>
</dbReference>
<dbReference type="GO" id="GO:0006071">
    <property type="term" value="P:glycerol metabolic process"/>
    <property type="evidence" value="ECO:0007669"/>
    <property type="project" value="UniProtKB-KW"/>
</dbReference>
<evidence type="ECO:0000256" key="3">
    <source>
        <dbReference type="ARBA" id="ARBA00022630"/>
    </source>
</evidence>
<evidence type="ECO:0000313" key="10">
    <source>
        <dbReference type="Proteomes" id="UP000317557"/>
    </source>
</evidence>
<dbReference type="InterPro" id="IPR038299">
    <property type="entry name" value="DAO_C_sf"/>
</dbReference>
<gene>
    <name evidence="9" type="ORF">SAMN06265219_10624</name>
</gene>
<comment type="similarity">
    <text evidence="2">Belongs to the FAD-dependent glycerol-3-phosphate dehydrogenase family.</text>
</comment>
<dbReference type="OrthoDB" id="9766796at2"/>
<dbReference type="Pfam" id="PF16901">
    <property type="entry name" value="DAO_C"/>
    <property type="match status" value="1"/>
</dbReference>
<dbReference type="GO" id="GO:0004368">
    <property type="term" value="F:glycerol-3-phosphate dehydrogenase (quinone) activity"/>
    <property type="evidence" value="ECO:0007669"/>
    <property type="project" value="InterPro"/>
</dbReference>